<protein>
    <recommendedName>
        <fullName evidence="3">Lipoprotein</fullName>
    </recommendedName>
</protein>
<evidence type="ECO:0000313" key="1">
    <source>
        <dbReference type="EMBL" id="MFC4746528.1"/>
    </source>
</evidence>
<dbReference type="Proteomes" id="UP001595935">
    <property type="component" value="Unassembled WGS sequence"/>
</dbReference>
<organism evidence="1 2">
    <name type="scientific">Flavobacterium branchiicola</name>
    <dbReference type="NCBI Taxonomy" id="1114875"/>
    <lineage>
        <taxon>Bacteria</taxon>
        <taxon>Pseudomonadati</taxon>
        <taxon>Bacteroidota</taxon>
        <taxon>Flavobacteriia</taxon>
        <taxon>Flavobacteriales</taxon>
        <taxon>Flavobacteriaceae</taxon>
        <taxon>Flavobacterium</taxon>
    </lineage>
</organism>
<reference evidence="2" key="1">
    <citation type="journal article" date="2019" name="Int. J. Syst. Evol. Microbiol.">
        <title>The Global Catalogue of Microorganisms (GCM) 10K type strain sequencing project: providing services to taxonomists for standard genome sequencing and annotation.</title>
        <authorList>
            <consortium name="The Broad Institute Genomics Platform"/>
            <consortium name="The Broad Institute Genome Sequencing Center for Infectious Disease"/>
            <person name="Wu L."/>
            <person name="Ma J."/>
        </authorList>
    </citation>
    <scope>NUCLEOTIDE SEQUENCE [LARGE SCALE GENOMIC DNA]</scope>
    <source>
        <strain evidence="2">WYCCWR 13023</strain>
    </source>
</reference>
<accession>A0ABV9P925</accession>
<comment type="caution">
    <text evidence="1">The sequence shown here is derived from an EMBL/GenBank/DDBJ whole genome shotgun (WGS) entry which is preliminary data.</text>
</comment>
<keyword evidence="2" id="KW-1185">Reference proteome</keyword>
<gene>
    <name evidence="1" type="ORF">ACFO5S_03695</name>
</gene>
<dbReference type="RefSeq" id="WP_213256638.1">
    <property type="nucleotide sequence ID" value="NZ_JAGYWA010000002.1"/>
</dbReference>
<proteinExistence type="predicted"/>
<evidence type="ECO:0000313" key="2">
    <source>
        <dbReference type="Proteomes" id="UP001595935"/>
    </source>
</evidence>
<evidence type="ECO:0008006" key="3">
    <source>
        <dbReference type="Google" id="ProtNLM"/>
    </source>
</evidence>
<name>A0ABV9P925_9FLAO</name>
<sequence>MNLKSKLNLILLFLIILHLYACNKKNNTVKNISIPRENTINKKKIFLQDSTLYNRNPYLLNFITSDYDRNGIKDTVYLLAKDSIVEFSILLNGKIKIKNLKLLIPMSDYDSERMHNFFLFGNDSDTISLRQEYGATRDGMSYIIYYDRHNKKFIARYIIYNFQNNKSDEMIEDTIFKNKSIEQVDMYKYFKLD</sequence>
<dbReference type="EMBL" id="JBHSGV010000002">
    <property type="protein sequence ID" value="MFC4746528.1"/>
    <property type="molecule type" value="Genomic_DNA"/>
</dbReference>